<evidence type="ECO:0000313" key="2">
    <source>
        <dbReference type="EMBL" id="UYP46838.1"/>
    </source>
</evidence>
<dbReference type="Proteomes" id="UP001208689">
    <property type="component" value="Chromosome"/>
</dbReference>
<gene>
    <name evidence="2" type="ORF">NEF87_003123</name>
</gene>
<proteinExistence type="predicted"/>
<feature type="transmembrane region" description="Helical" evidence="1">
    <location>
        <begin position="364"/>
        <end position="383"/>
    </location>
</feature>
<reference evidence="2" key="1">
    <citation type="submission" date="2022-09" db="EMBL/GenBank/DDBJ databases">
        <title>Actin cytoskeleton and complex cell architecture in an #Asgard archaeon.</title>
        <authorList>
            <person name="Ponce Toledo R.I."/>
            <person name="Schleper C."/>
            <person name="Rodrigues Oliveira T."/>
            <person name="Wollweber F."/>
            <person name="Xu J."/>
            <person name="Rittmann S."/>
            <person name="Klingl A."/>
            <person name="Pilhofer M."/>
        </authorList>
    </citation>
    <scope>NUCLEOTIDE SEQUENCE</scope>
    <source>
        <strain evidence="2">B-35</strain>
    </source>
</reference>
<sequence>MVKNHTLSTRKHLLITLALFFLTFPFVTGLKEQNIPVWSHYIEPNYLQHGIKIMNENQHPTYSYLKESHQLDFSLDKNFSLACSDGLYEYKEFYNTSNWDDVDSFSPYQISQNRDIEYSMAYNISDTARNSFTISFEDMFLIYPSESVIIDNSGSDPVINNLLGYSKSPYSEATFSSTNISSEKISSSTIRNGWSSNYAGCLIEGSSYNGSDNKINVAIQNTFDISSQNSSLYFSLFLSNLDQLELLFNNSILPDKTQYGLGVKIHLHTTNLGDSSYFPKFISESSYRSQGMWNLFPLDEGYGVEMFHFTDYQDPNLETFYFVFPRLKIGQYNKLFYNFELKLNHDSIKVGGFSLDDLASIPSYSPLLVLVLFCTITGLIYVVNTKKIQS</sequence>
<evidence type="ECO:0000256" key="1">
    <source>
        <dbReference type="SAM" id="Phobius"/>
    </source>
</evidence>
<keyword evidence="3" id="KW-1185">Reference proteome</keyword>
<keyword evidence="1" id="KW-0812">Transmembrane</keyword>
<name>A0ABY6HTJ7_9ARCH</name>
<dbReference type="EMBL" id="CP104013">
    <property type="protein sequence ID" value="UYP46838.1"/>
    <property type="molecule type" value="Genomic_DNA"/>
</dbReference>
<organism evidence="2 3">
    <name type="scientific">Candidatus Lokiarchaeum ossiferum</name>
    <dbReference type="NCBI Taxonomy" id="2951803"/>
    <lineage>
        <taxon>Archaea</taxon>
        <taxon>Promethearchaeati</taxon>
        <taxon>Promethearchaeota</taxon>
        <taxon>Promethearchaeia</taxon>
        <taxon>Promethearchaeales</taxon>
        <taxon>Promethearchaeaceae</taxon>
        <taxon>Candidatus Lokiarchaeum</taxon>
    </lineage>
</organism>
<evidence type="ECO:0000313" key="3">
    <source>
        <dbReference type="Proteomes" id="UP001208689"/>
    </source>
</evidence>
<keyword evidence="1" id="KW-0472">Membrane</keyword>
<keyword evidence="1" id="KW-1133">Transmembrane helix</keyword>
<protein>
    <submittedName>
        <fullName evidence="2">Uncharacterized protein</fullName>
    </submittedName>
</protein>
<accession>A0ABY6HTJ7</accession>